<accession>A0A8J2WQU2</accession>
<name>A0A8J2WQU2_9STRA</name>
<dbReference type="Proteomes" id="UP000789595">
    <property type="component" value="Unassembled WGS sequence"/>
</dbReference>
<dbReference type="Pfam" id="PF09851">
    <property type="entry name" value="SHOCT"/>
    <property type="match status" value="1"/>
</dbReference>
<dbReference type="AlphaFoldDB" id="A0A8J2WQU2"/>
<evidence type="ECO:0000259" key="1">
    <source>
        <dbReference type="Pfam" id="PF09851"/>
    </source>
</evidence>
<sequence>MPAFELKPMGSTNDKRVGHGAIFMKGGGAIASTIPRPEEIVWTCQRAPLPPQLAGRVPDAIWTATFDAVAQRVAEDNEMRRRALNTLGGPMIPCCVCCRVCTAFASVGKIQEEQQRADQAWLALVQGEQAKYAPYGVHVALATETRVSGGDDTRVRTREVNVGLKFETSDPVDGVVVEAPALQQPIERAGIASELEALVALHQKGALTDSEFAAAKAKLLG</sequence>
<evidence type="ECO:0000313" key="2">
    <source>
        <dbReference type="EMBL" id="CAH0376861.1"/>
    </source>
</evidence>
<reference evidence="2" key="1">
    <citation type="submission" date="2021-11" db="EMBL/GenBank/DDBJ databases">
        <authorList>
            <consortium name="Genoscope - CEA"/>
            <person name="William W."/>
        </authorList>
    </citation>
    <scope>NUCLEOTIDE SEQUENCE</scope>
</reference>
<protein>
    <recommendedName>
        <fullName evidence="1">SHOCT domain-containing protein</fullName>
    </recommendedName>
</protein>
<organism evidence="2 3">
    <name type="scientific">Pelagomonas calceolata</name>
    <dbReference type="NCBI Taxonomy" id="35677"/>
    <lineage>
        <taxon>Eukaryota</taxon>
        <taxon>Sar</taxon>
        <taxon>Stramenopiles</taxon>
        <taxon>Ochrophyta</taxon>
        <taxon>Pelagophyceae</taxon>
        <taxon>Pelagomonadales</taxon>
        <taxon>Pelagomonadaceae</taxon>
        <taxon>Pelagomonas</taxon>
    </lineage>
</organism>
<gene>
    <name evidence="2" type="ORF">PECAL_5P14550</name>
</gene>
<keyword evidence="3" id="KW-1185">Reference proteome</keyword>
<evidence type="ECO:0000313" key="3">
    <source>
        <dbReference type="Proteomes" id="UP000789595"/>
    </source>
</evidence>
<proteinExistence type="predicted"/>
<comment type="caution">
    <text evidence="2">The sequence shown here is derived from an EMBL/GenBank/DDBJ whole genome shotgun (WGS) entry which is preliminary data.</text>
</comment>
<dbReference type="InterPro" id="IPR018649">
    <property type="entry name" value="SHOCT"/>
</dbReference>
<dbReference type="EMBL" id="CAKKNE010000005">
    <property type="protein sequence ID" value="CAH0376861.1"/>
    <property type="molecule type" value="Genomic_DNA"/>
</dbReference>
<feature type="domain" description="SHOCT" evidence="1">
    <location>
        <begin position="194"/>
        <end position="220"/>
    </location>
</feature>